<dbReference type="SUPFAM" id="SSF50891">
    <property type="entry name" value="Cyclophilin-like"/>
    <property type="match status" value="1"/>
</dbReference>
<proteinExistence type="predicted"/>
<dbReference type="InterPro" id="IPR003778">
    <property type="entry name" value="CT_A_B"/>
</dbReference>
<keyword evidence="6" id="KW-1185">Reference proteome</keyword>
<evidence type="ECO:0000259" key="4">
    <source>
        <dbReference type="SMART" id="SM00797"/>
    </source>
</evidence>
<accession>A0A1I2EC07</accession>
<reference evidence="5 6" key="1">
    <citation type="submission" date="2016-10" db="EMBL/GenBank/DDBJ databases">
        <authorList>
            <person name="de Groot N.N."/>
        </authorList>
    </citation>
    <scope>NUCLEOTIDE SEQUENCE [LARGE SCALE GENOMIC DNA]</scope>
    <source>
        <strain evidence="5 6">DSM 23995</strain>
    </source>
</reference>
<dbReference type="AlphaFoldDB" id="A0A1I2EC07"/>
<keyword evidence="1" id="KW-0547">Nucleotide-binding</keyword>
<dbReference type="GO" id="GO:0016787">
    <property type="term" value="F:hydrolase activity"/>
    <property type="evidence" value="ECO:0007669"/>
    <property type="project" value="UniProtKB-KW"/>
</dbReference>
<evidence type="ECO:0000256" key="3">
    <source>
        <dbReference type="ARBA" id="ARBA00022840"/>
    </source>
</evidence>
<dbReference type="Proteomes" id="UP000199516">
    <property type="component" value="Unassembled WGS sequence"/>
</dbReference>
<gene>
    <name evidence="5" type="ORF">SAMN05192532_105274</name>
</gene>
<dbReference type="PANTHER" id="PTHR43309:SF5">
    <property type="entry name" value="5-OXOPROLINASE SUBUNIT C"/>
    <property type="match status" value="1"/>
</dbReference>
<keyword evidence="2" id="KW-0378">Hydrolase</keyword>
<dbReference type="RefSeq" id="WP_091662463.1">
    <property type="nucleotide sequence ID" value="NZ_FONT01000005.1"/>
</dbReference>
<dbReference type="InterPro" id="IPR029000">
    <property type="entry name" value="Cyclophilin-like_dom_sf"/>
</dbReference>
<sequence length="319" mass="35369">MEINTLCSVEKPGMFTTIQDAGRIGYQSKGIPTSGVMDAYAFKCANVLVKNEGTEAVLEMTLTGPVLHFHRNALIALTGADMKPKLNGVQRRMWKSFYVKKGDTLTFRGAAKGARTYMAVHGGVYADEILNSKSTYVKAMIGGLKGRALQKGDLLFREEKKEERPTPIALHPSLIPSYSDHVNIRVITGPEAQHFTKESLDRFFTSSFQVTNQADRMGIRLQGPMLRHTNGADIISDAVSFGTIQVAADGQPMILMADRQTTGGYTRIAHVITTDLSKVAQLLPSQTLCFQKVDIQKAHQEILEEKKLFKQMRFARLCQ</sequence>
<protein>
    <submittedName>
        <fullName evidence="5">Biotin-dependent carboxylase uncharacterized domain-containing protein</fullName>
    </submittedName>
</protein>
<evidence type="ECO:0000313" key="5">
    <source>
        <dbReference type="EMBL" id="SFE90554.1"/>
    </source>
</evidence>
<dbReference type="Gene3D" id="2.40.100.10">
    <property type="entry name" value="Cyclophilin-like"/>
    <property type="match status" value="1"/>
</dbReference>
<dbReference type="SMART" id="SM00797">
    <property type="entry name" value="AHS2"/>
    <property type="match status" value="1"/>
</dbReference>
<evidence type="ECO:0000313" key="6">
    <source>
        <dbReference type="Proteomes" id="UP000199516"/>
    </source>
</evidence>
<dbReference type="OrthoDB" id="9782422at2"/>
<dbReference type="PANTHER" id="PTHR43309">
    <property type="entry name" value="5-OXOPROLINASE SUBUNIT C"/>
    <property type="match status" value="1"/>
</dbReference>
<dbReference type="GO" id="GO:0005524">
    <property type="term" value="F:ATP binding"/>
    <property type="evidence" value="ECO:0007669"/>
    <property type="project" value="UniProtKB-KW"/>
</dbReference>
<dbReference type="EMBL" id="FONT01000005">
    <property type="protein sequence ID" value="SFE90554.1"/>
    <property type="molecule type" value="Genomic_DNA"/>
</dbReference>
<dbReference type="STRING" id="930128.SAMN05192532_105274"/>
<evidence type="ECO:0000256" key="1">
    <source>
        <dbReference type="ARBA" id="ARBA00022741"/>
    </source>
</evidence>
<name>A0A1I2EC07_9BACI</name>
<dbReference type="InterPro" id="IPR052708">
    <property type="entry name" value="PxpC"/>
</dbReference>
<dbReference type="NCBIfam" id="TIGR00724">
    <property type="entry name" value="urea_amlyse_rel"/>
    <property type="match status" value="1"/>
</dbReference>
<dbReference type="Pfam" id="PF02626">
    <property type="entry name" value="CT_A_B"/>
    <property type="match status" value="1"/>
</dbReference>
<feature type="domain" description="Carboxyltransferase" evidence="4">
    <location>
        <begin position="28"/>
        <end position="308"/>
    </location>
</feature>
<organism evidence="5 6">
    <name type="scientific">Alteribacillus iranensis</name>
    <dbReference type="NCBI Taxonomy" id="930128"/>
    <lineage>
        <taxon>Bacteria</taxon>
        <taxon>Bacillati</taxon>
        <taxon>Bacillota</taxon>
        <taxon>Bacilli</taxon>
        <taxon>Bacillales</taxon>
        <taxon>Bacillaceae</taxon>
        <taxon>Alteribacillus</taxon>
    </lineage>
</organism>
<keyword evidence="3" id="KW-0067">ATP-binding</keyword>
<evidence type="ECO:0000256" key="2">
    <source>
        <dbReference type="ARBA" id="ARBA00022801"/>
    </source>
</evidence>